<keyword evidence="2 3" id="KW-0408">Iron</keyword>
<keyword evidence="7" id="KW-1185">Reference proteome</keyword>
<comment type="cofactor">
    <cofactor evidence="3">
        <name>Fe(2+)</name>
        <dbReference type="ChEBI" id="CHEBI:29033"/>
    </cofactor>
    <text evidence="3">Binds 1 Fe(2+) ion per subunit.</text>
</comment>
<comment type="similarity">
    <text evidence="3">Belongs to the ROX family.</text>
</comment>
<keyword evidence="3" id="KW-0223">Dioxygenase</keyword>
<dbReference type="Proteomes" id="UP000326396">
    <property type="component" value="Linkage Group LG12"/>
</dbReference>
<dbReference type="GO" id="GO:0051864">
    <property type="term" value="F:histone H3K36 demethylase activity"/>
    <property type="evidence" value="ECO:0007669"/>
    <property type="project" value="TreeGrafter"/>
</dbReference>
<dbReference type="EMBL" id="SZYD01000004">
    <property type="protein sequence ID" value="KAD6454497.1"/>
    <property type="molecule type" value="Genomic_DNA"/>
</dbReference>
<dbReference type="InterPro" id="IPR039994">
    <property type="entry name" value="NO66-like"/>
</dbReference>
<protein>
    <recommendedName>
        <fullName evidence="3">Bifunctional lysine-specific demethylase and histidyl-hydroxylase</fullName>
        <ecNumber evidence="3">1.14.11.-</ecNumber>
    </recommendedName>
</protein>
<keyword evidence="3" id="KW-0560">Oxidoreductase</keyword>
<dbReference type="InterPro" id="IPR003347">
    <property type="entry name" value="JmjC_dom"/>
</dbReference>
<keyword evidence="3" id="KW-0804">Transcription</keyword>
<reference evidence="6 7" key="1">
    <citation type="submission" date="2019-05" db="EMBL/GenBank/DDBJ databases">
        <title>Mikania micrantha, genome provides insights into the molecular mechanism of rapid growth.</title>
        <authorList>
            <person name="Liu B."/>
        </authorList>
    </citation>
    <scope>NUCLEOTIDE SEQUENCE [LARGE SCALE GENOMIC DNA]</scope>
    <source>
        <strain evidence="6">NLD-2019</strain>
        <tissue evidence="6">Leaf</tissue>
    </source>
</reference>
<dbReference type="PROSITE" id="PS51184">
    <property type="entry name" value="JMJC"/>
    <property type="match status" value="1"/>
</dbReference>
<evidence type="ECO:0000259" key="5">
    <source>
        <dbReference type="PROSITE" id="PS51184"/>
    </source>
</evidence>
<dbReference type="PANTHER" id="PTHR13096:SF9">
    <property type="entry name" value="BIFUNCTIONAL LYSINE-SPECIFIC DEMETHYLASE AND HISTIDYL-HYDROXYLASE"/>
    <property type="match status" value="1"/>
</dbReference>
<comment type="function">
    <text evidence="3">Oxygenase that can act as both a histone lysine demethylase and a ribosomal histidine hydroxylase.</text>
</comment>
<feature type="compositionally biased region" description="Low complexity" evidence="4">
    <location>
        <begin position="10"/>
        <end position="21"/>
    </location>
</feature>
<organism evidence="6 7">
    <name type="scientific">Mikania micrantha</name>
    <name type="common">bitter vine</name>
    <dbReference type="NCBI Taxonomy" id="192012"/>
    <lineage>
        <taxon>Eukaryota</taxon>
        <taxon>Viridiplantae</taxon>
        <taxon>Streptophyta</taxon>
        <taxon>Embryophyta</taxon>
        <taxon>Tracheophyta</taxon>
        <taxon>Spermatophyta</taxon>
        <taxon>Magnoliopsida</taxon>
        <taxon>eudicotyledons</taxon>
        <taxon>Gunneridae</taxon>
        <taxon>Pentapetalae</taxon>
        <taxon>asterids</taxon>
        <taxon>campanulids</taxon>
        <taxon>Asterales</taxon>
        <taxon>Asteraceae</taxon>
        <taxon>Asteroideae</taxon>
        <taxon>Heliantheae alliance</taxon>
        <taxon>Eupatorieae</taxon>
        <taxon>Mikania</taxon>
    </lineage>
</organism>
<accession>A0A5N6PJA8</accession>
<dbReference type="GO" id="GO:0032453">
    <property type="term" value="F:histone H3K4 demethylase activity"/>
    <property type="evidence" value="ECO:0007669"/>
    <property type="project" value="TreeGrafter"/>
</dbReference>
<evidence type="ECO:0000313" key="6">
    <source>
        <dbReference type="EMBL" id="KAD6454497.1"/>
    </source>
</evidence>
<dbReference type="Gene3D" id="2.60.120.650">
    <property type="entry name" value="Cupin"/>
    <property type="match status" value="1"/>
</dbReference>
<evidence type="ECO:0000256" key="3">
    <source>
        <dbReference type="RuleBase" id="RU366061"/>
    </source>
</evidence>
<comment type="subcellular location">
    <subcellularLocation>
        <location evidence="3">Nucleus</location>
    </subcellularLocation>
</comment>
<evidence type="ECO:0000256" key="2">
    <source>
        <dbReference type="ARBA" id="ARBA00023004"/>
    </source>
</evidence>
<dbReference type="OrthoDB" id="425950at2759"/>
<gene>
    <name evidence="6" type="ORF">E3N88_09203</name>
</gene>
<dbReference type="SUPFAM" id="SSF51197">
    <property type="entry name" value="Clavaminate synthase-like"/>
    <property type="match status" value="1"/>
</dbReference>
<keyword evidence="3" id="KW-0539">Nucleus</keyword>
<evidence type="ECO:0000256" key="1">
    <source>
        <dbReference type="ARBA" id="ARBA00022723"/>
    </source>
</evidence>
<dbReference type="AlphaFoldDB" id="A0A5N6PJA8"/>
<keyword evidence="3" id="KW-0805">Transcription regulation</keyword>
<dbReference type="Pfam" id="PF08007">
    <property type="entry name" value="JmjC_2"/>
    <property type="match status" value="1"/>
</dbReference>
<dbReference type="GO" id="GO:0005730">
    <property type="term" value="C:nucleolus"/>
    <property type="evidence" value="ECO:0007669"/>
    <property type="project" value="TreeGrafter"/>
</dbReference>
<dbReference type="InterPro" id="IPR016024">
    <property type="entry name" value="ARM-type_fold"/>
</dbReference>
<name>A0A5N6PJA8_9ASTR</name>
<dbReference type="SUPFAM" id="SSF48371">
    <property type="entry name" value="ARM repeat"/>
    <property type="match status" value="1"/>
</dbReference>
<feature type="region of interest" description="Disordered" evidence="4">
    <location>
        <begin position="1"/>
        <end position="21"/>
    </location>
</feature>
<comment type="caution">
    <text evidence="6">The sequence shown here is derived from an EMBL/GenBank/DDBJ whole genome shotgun (WGS) entry which is preliminary data.</text>
</comment>
<feature type="domain" description="JmjC" evidence="5">
    <location>
        <begin position="406"/>
        <end position="578"/>
    </location>
</feature>
<dbReference type="EC" id="1.14.11.-" evidence="3"/>
<keyword evidence="1 3" id="KW-0479">Metal-binding</keyword>
<sequence length="765" mass="86222">MMGKRRRRSSSSYATSSSSYSTTSDAKTLFAIMLAALSNRQSQGTLVIQKALNYLLHSLLSKSPNSILRSQKTLQTPLISLLPLLLNSRCSEIACSGLEIVGAASLFSIEMNEQIALDDEIVKGLITALASSRRSVSMAACNALLDLFTTSVGRCKLLEFSAIDNLIFCILQVPKSSTSSVSLVAEEHDGKTFFRIGFMEDEYIILLLHAVIILINECTLEQLGKIPREHTKNLLTYLTKLWAQVHKHIAIGAAQESERFYYLSNIRTNYLAESLFRLSMEGTCTPSSKLQDVTKSIFHKNFESFIVNHWEKSPLLVKNLSNASLHDNAFSSFSQFLRSKGTVSSFLAYLLENLSSGLPINSDELDIISFLKEAREDIGCSLIYQQDIRVVKTLDSMHEIHFFHEFDAPYSLNAHDILRCQEAYNDGYTFALRGMEFRFKGIAAVSEGLSNLFGQPSTGVNMYLTPPNSQGLARHRDDHCVLVCQIRGVKRWKIFPNPCPQLPRLYENVDYLVDLDSENGDEMIDGYKEFLLGEGDILYIPRGFPHEACTIMDDDERNGNAEFSLHLTLAIEIEPPFEWEGFVHVALHLWGHNCKLSSDHLSHDLVDVAVHLMHIAVKLIGDVDPTCRKACLIGAVPFPLATDNFLQTSQRSTFNHLLSMINSDSNFDNVFSTLEVAITKNEDLFGIFRWVHHLDPKMTSMVMKDLFQFTVQQKDKVEAAFLEVKSKFCNEVIFDDTVHHYSLLLGKYRSMRKQYINGMLALSCI</sequence>
<evidence type="ECO:0000313" key="7">
    <source>
        <dbReference type="Proteomes" id="UP000326396"/>
    </source>
</evidence>
<proteinExistence type="inferred from homology"/>
<evidence type="ECO:0000256" key="4">
    <source>
        <dbReference type="SAM" id="MobiDB-lite"/>
    </source>
</evidence>
<dbReference type="GO" id="GO:0005506">
    <property type="term" value="F:iron ion binding"/>
    <property type="evidence" value="ECO:0007669"/>
    <property type="project" value="UniProtKB-UniRule"/>
</dbReference>
<dbReference type="PANTHER" id="PTHR13096">
    <property type="entry name" value="MINA53 MYC INDUCED NUCLEAR ANTIGEN"/>
    <property type="match status" value="1"/>
</dbReference>